<evidence type="ECO:0000313" key="2">
    <source>
        <dbReference type="EMBL" id="KAJ5503667.1"/>
    </source>
</evidence>
<dbReference type="Proteomes" id="UP001149954">
    <property type="component" value="Unassembled WGS sequence"/>
</dbReference>
<comment type="caution">
    <text evidence="2">The sequence shown here is derived from an EMBL/GenBank/DDBJ whole genome shotgun (WGS) entry which is preliminary data.</text>
</comment>
<accession>A0A9W9XUN5</accession>
<reference evidence="2" key="1">
    <citation type="submission" date="2022-12" db="EMBL/GenBank/DDBJ databases">
        <authorList>
            <person name="Petersen C."/>
        </authorList>
    </citation>
    <scope>NUCLEOTIDE SEQUENCE</scope>
    <source>
        <strain evidence="2">IBT 29495</strain>
    </source>
</reference>
<protein>
    <submittedName>
        <fullName evidence="2">Uncharacterized protein</fullName>
    </submittedName>
</protein>
<name>A0A9W9XUN5_9EURO</name>
<evidence type="ECO:0000313" key="3">
    <source>
        <dbReference type="Proteomes" id="UP001149954"/>
    </source>
</evidence>
<feature type="region of interest" description="Disordered" evidence="1">
    <location>
        <begin position="35"/>
        <end position="57"/>
    </location>
</feature>
<gene>
    <name evidence="2" type="ORF">N7463_006541</name>
</gene>
<evidence type="ECO:0000256" key="1">
    <source>
        <dbReference type="SAM" id="MobiDB-lite"/>
    </source>
</evidence>
<dbReference type="EMBL" id="JAPWDS010000003">
    <property type="protein sequence ID" value="KAJ5503667.1"/>
    <property type="molecule type" value="Genomic_DNA"/>
</dbReference>
<proteinExistence type="predicted"/>
<dbReference type="AlphaFoldDB" id="A0A9W9XUN5"/>
<sequence length="97" mass="10734">MSDPRFAIHIRASDLDQYYCGCAYSYYTATTRAREGGGTTTDAYDPQPKSTAEIHSRSDTKLVSDAGSFSAQKFQFDLANDYQHPTLSAGMQILLTH</sequence>
<keyword evidence="3" id="KW-1185">Reference proteome</keyword>
<organism evidence="2 3">
    <name type="scientific">Penicillium fimorum</name>
    <dbReference type="NCBI Taxonomy" id="1882269"/>
    <lineage>
        <taxon>Eukaryota</taxon>
        <taxon>Fungi</taxon>
        <taxon>Dikarya</taxon>
        <taxon>Ascomycota</taxon>
        <taxon>Pezizomycotina</taxon>
        <taxon>Eurotiomycetes</taxon>
        <taxon>Eurotiomycetidae</taxon>
        <taxon>Eurotiales</taxon>
        <taxon>Aspergillaceae</taxon>
        <taxon>Penicillium</taxon>
    </lineage>
</organism>
<reference evidence="2" key="2">
    <citation type="journal article" date="2023" name="IMA Fungus">
        <title>Comparative genomic study of the Penicillium genus elucidates a diverse pangenome and 15 lateral gene transfer events.</title>
        <authorList>
            <person name="Petersen C."/>
            <person name="Sorensen T."/>
            <person name="Nielsen M.R."/>
            <person name="Sondergaard T.E."/>
            <person name="Sorensen J.L."/>
            <person name="Fitzpatrick D.A."/>
            <person name="Frisvad J.C."/>
            <person name="Nielsen K.L."/>
        </authorList>
    </citation>
    <scope>NUCLEOTIDE SEQUENCE</scope>
    <source>
        <strain evidence="2">IBT 29495</strain>
    </source>
</reference>